<feature type="region of interest" description="Disordered" evidence="1">
    <location>
        <begin position="84"/>
        <end position="107"/>
    </location>
</feature>
<name>A0A1D2QQ66_9GAMM</name>
<sequence length="124" mass="14449">MNRELWESFIEQINIQVEGDFLALANKYESVTGRPFTIKSYTGNKLLFSMLEQAMLTPHKELLRITIKFISQLPTDLQKEFQSFGQRQRCSNNKPSKHRQSEADIKQKPTGSKWLDVLHLKHTA</sequence>
<reference evidence="2 3" key="1">
    <citation type="journal article" date="2016" name="Appl. Environ. Microbiol.">
        <title>Lack of Overt Genome Reduction in the Bryostatin-Producing Bryozoan Symbiont "Candidatus Endobugula sertula".</title>
        <authorList>
            <person name="Miller I.J."/>
            <person name="Vanee N."/>
            <person name="Fong S.S."/>
            <person name="Lim-Fong G.E."/>
            <person name="Kwan J.C."/>
        </authorList>
    </citation>
    <scope>NUCLEOTIDE SEQUENCE [LARGE SCALE GENOMIC DNA]</scope>
    <source>
        <strain evidence="2">AB1-4</strain>
    </source>
</reference>
<evidence type="ECO:0000313" key="2">
    <source>
        <dbReference type="EMBL" id="ODS23680.1"/>
    </source>
</evidence>
<dbReference type="AlphaFoldDB" id="A0A1D2QQ66"/>
<evidence type="ECO:0000313" key="3">
    <source>
        <dbReference type="Proteomes" id="UP000242502"/>
    </source>
</evidence>
<gene>
    <name evidence="2" type="ORF">AB835_07715</name>
</gene>
<evidence type="ECO:0000256" key="1">
    <source>
        <dbReference type="SAM" id="MobiDB-lite"/>
    </source>
</evidence>
<protein>
    <submittedName>
        <fullName evidence="2">Uncharacterized protein</fullName>
    </submittedName>
</protein>
<organism evidence="2 3">
    <name type="scientific">Candidatus Endobugula sertula</name>
    <name type="common">Bugula neritina bacterial symbiont</name>
    <dbReference type="NCBI Taxonomy" id="62101"/>
    <lineage>
        <taxon>Bacteria</taxon>
        <taxon>Pseudomonadati</taxon>
        <taxon>Pseudomonadota</taxon>
        <taxon>Gammaproteobacteria</taxon>
        <taxon>Cellvibrionales</taxon>
        <taxon>Cellvibrionaceae</taxon>
        <taxon>Candidatus Endobugula</taxon>
    </lineage>
</organism>
<comment type="caution">
    <text evidence="2">The sequence shown here is derived from an EMBL/GenBank/DDBJ whole genome shotgun (WGS) entry which is preliminary data.</text>
</comment>
<accession>A0A1D2QQ66</accession>
<proteinExistence type="predicted"/>
<dbReference type="Proteomes" id="UP000242502">
    <property type="component" value="Unassembled WGS sequence"/>
</dbReference>
<feature type="compositionally biased region" description="Polar residues" evidence="1">
    <location>
        <begin position="84"/>
        <end position="94"/>
    </location>
</feature>
<dbReference type="EMBL" id="MDLC01000023">
    <property type="protein sequence ID" value="ODS23680.1"/>
    <property type="molecule type" value="Genomic_DNA"/>
</dbReference>